<dbReference type="Proteomes" id="UP000829517">
    <property type="component" value="Unassembled WGS sequence"/>
</dbReference>
<evidence type="ECO:0000259" key="2">
    <source>
        <dbReference type="Pfam" id="PF04173"/>
    </source>
</evidence>
<dbReference type="InterPro" id="IPR017192">
    <property type="entry name" value="ThioSO4-Q_OxRdtase_DoxA/D"/>
</dbReference>
<keyword evidence="5" id="KW-1185">Reference proteome</keyword>
<evidence type="ECO:0000259" key="3">
    <source>
        <dbReference type="Pfam" id="PF07680"/>
    </source>
</evidence>
<reference evidence="4 5" key="1">
    <citation type="submission" date="2021-01" db="EMBL/GenBank/DDBJ databases">
        <title>Genome sequencing of Joostella atrarenae M1-2 (= KCTC 23194).</title>
        <authorList>
            <person name="Zakaria M.R."/>
            <person name="Lam M.Q."/>
            <person name="Chong C.S."/>
        </authorList>
    </citation>
    <scope>NUCLEOTIDE SEQUENCE [LARGE SCALE GENOMIC DNA]</scope>
    <source>
        <strain evidence="4 5">M1-2</strain>
    </source>
</reference>
<gene>
    <name evidence="4" type="ORF">JM658_05070</name>
</gene>
<comment type="caution">
    <text evidence="4">The sequence shown here is derived from an EMBL/GenBank/DDBJ whole genome shotgun (WGS) entry which is preliminary data.</text>
</comment>
<feature type="transmembrane region" description="Helical" evidence="1">
    <location>
        <begin position="12"/>
        <end position="32"/>
    </location>
</feature>
<organism evidence="4 5">
    <name type="scientific">Joostella atrarenae</name>
    <dbReference type="NCBI Taxonomy" id="679257"/>
    <lineage>
        <taxon>Bacteria</taxon>
        <taxon>Pseudomonadati</taxon>
        <taxon>Bacteroidota</taxon>
        <taxon>Flavobacteriia</taxon>
        <taxon>Flavobacteriales</taxon>
        <taxon>Flavobacteriaceae</taxon>
        <taxon>Joostella</taxon>
    </lineage>
</organism>
<keyword evidence="1" id="KW-1133">Transmembrane helix</keyword>
<name>A0ABS9J1C3_9FLAO</name>
<dbReference type="RefSeq" id="WP_236958156.1">
    <property type="nucleotide sequence ID" value="NZ_JAETXX010000002.1"/>
</dbReference>
<feature type="transmembrane region" description="Helical" evidence="1">
    <location>
        <begin position="77"/>
        <end position="99"/>
    </location>
</feature>
<evidence type="ECO:0000313" key="4">
    <source>
        <dbReference type="EMBL" id="MCF8714194.1"/>
    </source>
</evidence>
<dbReference type="InterPro" id="IPR011636">
    <property type="entry name" value="DoxA"/>
</dbReference>
<feature type="transmembrane region" description="Helical" evidence="1">
    <location>
        <begin position="130"/>
        <end position="153"/>
    </location>
</feature>
<keyword evidence="1" id="KW-0472">Membrane</keyword>
<proteinExistence type="predicted"/>
<feature type="domain" description="TQO small subunit DoxD" evidence="2">
    <location>
        <begin position="15"/>
        <end position="175"/>
    </location>
</feature>
<dbReference type="Pfam" id="PF07680">
    <property type="entry name" value="DoxA"/>
    <property type="match status" value="1"/>
</dbReference>
<feature type="domain" description="Thiosulphate:quinone oxidoreductase small subunit DoxA" evidence="3">
    <location>
        <begin position="207"/>
        <end position="336"/>
    </location>
</feature>
<feature type="transmembrane region" description="Helical" evidence="1">
    <location>
        <begin position="106"/>
        <end position="124"/>
    </location>
</feature>
<evidence type="ECO:0000256" key="1">
    <source>
        <dbReference type="SAM" id="Phobius"/>
    </source>
</evidence>
<dbReference type="PIRSF" id="PIRSF037390">
    <property type="entry name" value="Thiosulph_Quin_oxidored_DoxA-D"/>
    <property type="match status" value="1"/>
</dbReference>
<dbReference type="EMBL" id="JAETXX010000002">
    <property type="protein sequence ID" value="MCF8714194.1"/>
    <property type="molecule type" value="Genomic_DNA"/>
</dbReference>
<keyword evidence="1" id="KW-0812">Transmembrane</keyword>
<dbReference type="InterPro" id="IPR007301">
    <property type="entry name" value="DoxD"/>
</dbReference>
<protein>
    <submittedName>
        <fullName evidence="4">Quinol oxidase</fullName>
    </submittedName>
</protein>
<feature type="transmembrane region" description="Helical" evidence="1">
    <location>
        <begin position="188"/>
        <end position="207"/>
    </location>
</feature>
<evidence type="ECO:0000313" key="5">
    <source>
        <dbReference type="Proteomes" id="UP000829517"/>
    </source>
</evidence>
<sequence length="341" mass="38329">MNRISNQSFSMAGLFTLSLRLVVGWTYFSAFWRRLILKDKLDPELPGYIGEKFNHFLPNALGIKPIIQYLVENPDHLWFAMMSFTIIEGIVGLFIMFGLFTRAMSVGVFGLAMGILLGSGWIGTTCLDEWQIGVLGIATGFTLFLSGSGYFSLDRYIMKNEFSITKWKYWNWIGSGSLPINLNVYKRIGLVGAIMILFMTLYTNQYFHGGLWGTLHNKSVKPKVEILEASIKGSQLTFDVYRVEGVDVYGSFLIGISVKDQKGNDVFHIDGETLAALENDQIDNFYIAKVKPGKHSLIIPLGAKATINLNNNKFNQLPKGDYTLVLTDISGVTWKKELKIK</sequence>
<accession>A0ABS9J1C3</accession>
<dbReference type="Pfam" id="PF04173">
    <property type="entry name" value="DoxD"/>
    <property type="match status" value="1"/>
</dbReference>